<sequence length="105" mass="12030">MVHPWVTKNAKHNLVLDAVNRPSRRTTESKDKIERAVGANHIAIMVNIRKQMLKRLKRARERIAVKEKPATEWENSNLVFTQSPKSINAEISAKANKVFAVSTWE</sequence>
<reference evidence="1" key="1">
    <citation type="submission" date="2021-02" db="EMBL/GenBank/DDBJ databases">
        <authorList>
            <person name="Palmer J.M."/>
        </authorList>
    </citation>
    <scope>NUCLEOTIDE SEQUENCE</scope>
    <source>
        <strain evidence="1">SCRP734</strain>
    </source>
</reference>
<accession>A0A8T1V6B0</accession>
<protein>
    <submittedName>
        <fullName evidence="1">Uncharacterized protein</fullName>
    </submittedName>
</protein>
<comment type="caution">
    <text evidence="1">The sequence shown here is derived from an EMBL/GenBank/DDBJ whole genome shotgun (WGS) entry which is preliminary data.</text>
</comment>
<gene>
    <name evidence="1" type="ORF">PHYPSEUDO_013318</name>
</gene>
<organism evidence="1 2">
    <name type="scientific">Phytophthora pseudosyringae</name>
    <dbReference type="NCBI Taxonomy" id="221518"/>
    <lineage>
        <taxon>Eukaryota</taxon>
        <taxon>Sar</taxon>
        <taxon>Stramenopiles</taxon>
        <taxon>Oomycota</taxon>
        <taxon>Peronosporomycetes</taxon>
        <taxon>Peronosporales</taxon>
        <taxon>Peronosporaceae</taxon>
        <taxon>Phytophthora</taxon>
    </lineage>
</organism>
<dbReference type="Proteomes" id="UP000694044">
    <property type="component" value="Unassembled WGS sequence"/>
</dbReference>
<keyword evidence="2" id="KW-1185">Reference proteome</keyword>
<name>A0A8T1V6B0_9STRA</name>
<evidence type="ECO:0000313" key="2">
    <source>
        <dbReference type="Proteomes" id="UP000694044"/>
    </source>
</evidence>
<evidence type="ECO:0000313" key="1">
    <source>
        <dbReference type="EMBL" id="KAG7376476.1"/>
    </source>
</evidence>
<proteinExistence type="predicted"/>
<dbReference type="AlphaFoldDB" id="A0A8T1V6B0"/>
<dbReference type="EMBL" id="JAGDFM010000688">
    <property type="protein sequence ID" value="KAG7376476.1"/>
    <property type="molecule type" value="Genomic_DNA"/>
</dbReference>